<sequence>MYSTSCKLVYRDVSRLPQLVQVQAFVFKEQARGKKNLCAKCSAPTKKGKLRPPPELADKEAEIRIVGREYSFLVSPWPPTQAFALEMLPDDINPDNYEQRYPKFCDSELALLTAHAKELQEFVPAVFHQYFRNLWFKSVVSGSINSHKGHMVFNCKDNRHLIFAHIPDVDTRMEFWHGNDEFLPRILYPHGDTSDKRLLFRTQALLNVLRICAYGKGALKKGHVPRSNTTAKLWGIEESSFGMIATGIVIVTALPFLSGLPEFLPETWQGHHESYVKFLMHKRDTPAIVRLLAWFDYRLFSVAGRAGSDLPLERAPQDDWENGDWSALELDWDDDVVSELRPVPGGQLPVETVSAIFTAARADAITRAITEAWTRPATDRDDDSEVDTPSTVEASPNVTPPALSVQPVFGDIEPFESILIALSRARTSLLVPVGHCAPITSTPAAAAHVPIGPPSLPTVSGFRSRGRNTPAPSVAIAGPSQPVAPAPAPAPVALAHAPGKPRPRPLGRADKATKDTGKGKAPAVAENEEGEQPGRVLRRRNMKVR</sequence>
<protein>
    <submittedName>
        <fullName evidence="2">Uncharacterized protein</fullName>
    </submittedName>
</protein>
<dbReference type="EMBL" id="ML211631">
    <property type="protein sequence ID" value="TFK81251.1"/>
    <property type="molecule type" value="Genomic_DNA"/>
</dbReference>
<feature type="region of interest" description="Disordered" evidence="1">
    <location>
        <begin position="478"/>
        <end position="545"/>
    </location>
</feature>
<feature type="compositionally biased region" description="Basic residues" evidence="1">
    <location>
        <begin position="536"/>
        <end position="545"/>
    </location>
</feature>
<organism evidence="2 3">
    <name type="scientific">Polyporus arcularius HHB13444</name>
    <dbReference type="NCBI Taxonomy" id="1314778"/>
    <lineage>
        <taxon>Eukaryota</taxon>
        <taxon>Fungi</taxon>
        <taxon>Dikarya</taxon>
        <taxon>Basidiomycota</taxon>
        <taxon>Agaricomycotina</taxon>
        <taxon>Agaricomycetes</taxon>
        <taxon>Polyporales</taxon>
        <taxon>Polyporaceae</taxon>
        <taxon>Polyporus</taxon>
    </lineage>
</organism>
<dbReference type="InParanoid" id="A0A5C3NVC2"/>
<evidence type="ECO:0000313" key="3">
    <source>
        <dbReference type="Proteomes" id="UP000308197"/>
    </source>
</evidence>
<dbReference type="AlphaFoldDB" id="A0A5C3NVC2"/>
<gene>
    <name evidence="2" type="ORF">K466DRAFT_604648</name>
</gene>
<feature type="region of interest" description="Disordered" evidence="1">
    <location>
        <begin position="373"/>
        <end position="403"/>
    </location>
</feature>
<evidence type="ECO:0000256" key="1">
    <source>
        <dbReference type="SAM" id="MobiDB-lite"/>
    </source>
</evidence>
<accession>A0A5C3NVC2</accession>
<name>A0A5C3NVC2_9APHY</name>
<feature type="compositionally biased region" description="Polar residues" evidence="1">
    <location>
        <begin position="387"/>
        <end position="397"/>
    </location>
</feature>
<keyword evidence="3" id="KW-1185">Reference proteome</keyword>
<dbReference type="Proteomes" id="UP000308197">
    <property type="component" value="Unassembled WGS sequence"/>
</dbReference>
<proteinExistence type="predicted"/>
<reference evidence="2 3" key="1">
    <citation type="journal article" date="2019" name="Nat. Ecol. Evol.">
        <title>Megaphylogeny resolves global patterns of mushroom evolution.</title>
        <authorList>
            <person name="Varga T."/>
            <person name="Krizsan K."/>
            <person name="Foldi C."/>
            <person name="Dima B."/>
            <person name="Sanchez-Garcia M."/>
            <person name="Sanchez-Ramirez S."/>
            <person name="Szollosi G.J."/>
            <person name="Szarkandi J.G."/>
            <person name="Papp V."/>
            <person name="Albert L."/>
            <person name="Andreopoulos W."/>
            <person name="Angelini C."/>
            <person name="Antonin V."/>
            <person name="Barry K.W."/>
            <person name="Bougher N.L."/>
            <person name="Buchanan P."/>
            <person name="Buyck B."/>
            <person name="Bense V."/>
            <person name="Catcheside P."/>
            <person name="Chovatia M."/>
            <person name="Cooper J."/>
            <person name="Damon W."/>
            <person name="Desjardin D."/>
            <person name="Finy P."/>
            <person name="Geml J."/>
            <person name="Haridas S."/>
            <person name="Hughes K."/>
            <person name="Justo A."/>
            <person name="Karasinski D."/>
            <person name="Kautmanova I."/>
            <person name="Kiss B."/>
            <person name="Kocsube S."/>
            <person name="Kotiranta H."/>
            <person name="LaButti K.M."/>
            <person name="Lechner B.E."/>
            <person name="Liimatainen K."/>
            <person name="Lipzen A."/>
            <person name="Lukacs Z."/>
            <person name="Mihaltcheva S."/>
            <person name="Morgado L.N."/>
            <person name="Niskanen T."/>
            <person name="Noordeloos M.E."/>
            <person name="Ohm R.A."/>
            <person name="Ortiz-Santana B."/>
            <person name="Ovrebo C."/>
            <person name="Racz N."/>
            <person name="Riley R."/>
            <person name="Savchenko A."/>
            <person name="Shiryaev A."/>
            <person name="Soop K."/>
            <person name="Spirin V."/>
            <person name="Szebenyi C."/>
            <person name="Tomsovsky M."/>
            <person name="Tulloss R.E."/>
            <person name="Uehling J."/>
            <person name="Grigoriev I.V."/>
            <person name="Vagvolgyi C."/>
            <person name="Papp T."/>
            <person name="Martin F.M."/>
            <person name="Miettinen O."/>
            <person name="Hibbett D.S."/>
            <person name="Nagy L.G."/>
        </authorList>
    </citation>
    <scope>NUCLEOTIDE SEQUENCE [LARGE SCALE GENOMIC DNA]</scope>
    <source>
        <strain evidence="2 3">HHB13444</strain>
    </source>
</reference>
<feature type="compositionally biased region" description="Basic and acidic residues" evidence="1">
    <location>
        <begin position="507"/>
        <end position="518"/>
    </location>
</feature>
<evidence type="ECO:0000313" key="2">
    <source>
        <dbReference type="EMBL" id="TFK81251.1"/>
    </source>
</evidence>